<dbReference type="PANTHER" id="PTHR31321">
    <property type="entry name" value="ACYL-COA THIOESTER HYDROLASE YBHC-RELATED"/>
    <property type="match status" value="1"/>
</dbReference>
<comment type="similarity">
    <text evidence="2">Belongs to the pectinesterase family.</text>
</comment>
<evidence type="ECO:0000313" key="8">
    <source>
        <dbReference type="Proteomes" id="UP000308549"/>
    </source>
</evidence>
<evidence type="ECO:0000256" key="3">
    <source>
        <dbReference type="ARBA" id="ARBA00013229"/>
    </source>
</evidence>
<evidence type="ECO:0000259" key="6">
    <source>
        <dbReference type="Pfam" id="PF01095"/>
    </source>
</evidence>
<evidence type="ECO:0000256" key="2">
    <source>
        <dbReference type="ARBA" id="ARBA00008891"/>
    </source>
</evidence>
<sequence>MNERLNLYLTTSPHEVLPSAKKNYPTYNASPVEESIVSDNASTKSGASLVGKGWRKSSRTPLHISDKRHAFSSFTGLQVLVDAMRDDVSVAASGLNTLLVGPTEKFTSVQQAVLSLPNNTAPYTILIIPGNYTEQVNVTRQGPLTLLGQTLHPNDATKNLVNIIWHNATGTATTGTYDNAYTSVLTIAPTFNASTTGSGPTGNPVPADTPFGNYNFRTYNLNFINDYLPYAAGPSLALSMSYSNAGFYYTQFLSYQDTVYIGKLANAYMYRSIIRGQTDFFYGFGTLWVTQSDIQLRGCGGGITAWKGTNTTFENKYGVYIHDSHVAKANSSLDLAGECSLGRPWNAQHRSIFSFDYLDDSIRSSGYTEWSSTDPRVNFNTTMAEYRDYGPGFNLTGRLEAINVTIEMTAEEYAPYSSPAKVFQYPFSGVFGNVGWIDWNPRAYGS</sequence>
<dbReference type="EMBL" id="NAJL01000030">
    <property type="protein sequence ID" value="TKA26181.1"/>
    <property type="molecule type" value="Genomic_DNA"/>
</dbReference>
<dbReference type="AlphaFoldDB" id="A0A4U0TV20"/>
<dbReference type="Gene3D" id="2.160.20.10">
    <property type="entry name" value="Single-stranded right-handed beta-helix, Pectin lyase-like"/>
    <property type="match status" value="1"/>
</dbReference>
<dbReference type="UniPathway" id="UPA00545">
    <property type="reaction ID" value="UER00823"/>
</dbReference>
<comment type="pathway">
    <text evidence="1">Glycan metabolism; pectin degradation; 2-dehydro-3-deoxy-D-gluconate from pectin: step 1/5.</text>
</comment>
<dbReference type="GO" id="GO:0045490">
    <property type="term" value="P:pectin catabolic process"/>
    <property type="evidence" value="ECO:0007669"/>
    <property type="project" value="UniProtKB-UniPathway"/>
</dbReference>
<dbReference type="EC" id="3.1.1.11" evidence="3"/>
<dbReference type="OrthoDB" id="2019149at2759"/>
<dbReference type="InterPro" id="IPR011050">
    <property type="entry name" value="Pectin_lyase_fold/virulence"/>
</dbReference>
<comment type="caution">
    <text evidence="7">The sequence shown here is derived from an EMBL/GenBank/DDBJ whole genome shotgun (WGS) entry which is preliminary data.</text>
</comment>
<dbReference type="GO" id="GO:0042545">
    <property type="term" value="P:cell wall modification"/>
    <property type="evidence" value="ECO:0007669"/>
    <property type="project" value="InterPro"/>
</dbReference>
<dbReference type="GO" id="GO:0030599">
    <property type="term" value="F:pectinesterase activity"/>
    <property type="evidence" value="ECO:0007669"/>
    <property type="project" value="UniProtKB-EC"/>
</dbReference>
<reference evidence="7 8" key="1">
    <citation type="submission" date="2017-03" db="EMBL/GenBank/DDBJ databases">
        <title>Genomes of endolithic fungi from Antarctica.</title>
        <authorList>
            <person name="Coleine C."/>
            <person name="Masonjones S."/>
            <person name="Stajich J.E."/>
        </authorList>
    </citation>
    <scope>NUCLEOTIDE SEQUENCE [LARGE SCALE GENOMIC DNA]</scope>
    <source>
        <strain evidence="7 8">CCFEE 6315</strain>
    </source>
</reference>
<name>A0A4U0TV20_9PEZI</name>
<evidence type="ECO:0000256" key="4">
    <source>
        <dbReference type="ARBA" id="ARBA00022801"/>
    </source>
</evidence>
<dbReference type="InterPro" id="IPR012334">
    <property type="entry name" value="Pectin_lyas_fold"/>
</dbReference>
<keyword evidence="8" id="KW-1185">Reference proteome</keyword>
<keyword evidence="4" id="KW-0378">Hydrolase</keyword>
<accession>A0A4U0TV20</accession>
<keyword evidence="5" id="KW-0063">Aspartyl esterase</keyword>
<evidence type="ECO:0000313" key="7">
    <source>
        <dbReference type="EMBL" id="TKA26181.1"/>
    </source>
</evidence>
<dbReference type="InterPro" id="IPR000070">
    <property type="entry name" value="Pectinesterase_cat"/>
</dbReference>
<evidence type="ECO:0000256" key="5">
    <source>
        <dbReference type="ARBA" id="ARBA00023085"/>
    </source>
</evidence>
<gene>
    <name evidence="7" type="ORF">B0A50_04678</name>
</gene>
<protein>
    <recommendedName>
        <fullName evidence="3">pectinesterase</fullName>
        <ecNumber evidence="3">3.1.1.11</ecNumber>
    </recommendedName>
</protein>
<dbReference type="PANTHER" id="PTHR31321:SF137">
    <property type="entry name" value="PECTIN METHYL ESTERASE (EUROFUNG)"/>
    <property type="match status" value="1"/>
</dbReference>
<dbReference type="SUPFAM" id="SSF51126">
    <property type="entry name" value="Pectin lyase-like"/>
    <property type="match status" value="1"/>
</dbReference>
<dbReference type="Pfam" id="PF01095">
    <property type="entry name" value="Pectinesterase"/>
    <property type="match status" value="1"/>
</dbReference>
<proteinExistence type="inferred from homology"/>
<evidence type="ECO:0000256" key="1">
    <source>
        <dbReference type="ARBA" id="ARBA00005184"/>
    </source>
</evidence>
<feature type="domain" description="Pectinesterase catalytic" evidence="6">
    <location>
        <begin position="220"/>
        <end position="416"/>
    </location>
</feature>
<organism evidence="7 8">
    <name type="scientific">Salinomyces thailandicus</name>
    <dbReference type="NCBI Taxonomy" id="706561"/>
    <lineage>
        <taxon>Eukaryota</taxon>
        <taxon>Fungi</taxon>
        <taxon>Dikarya</taxon>
        <taxon>Ascomycota</taxon>
        <taxon>Pezizomycotina</taxon>
        <taxon>Dothideomycetes</taxon>
        <taxon>Dothideomycetidae</taxon>
        <taxon>Mycosphaerellales</taxon>
        <taxon>Teratosphaeriaceae</taxon>
        <taxon>Salinomyces</taxon>
    </lineage>
</organism>
<dbReference type="Proteomes" id="UP000308549">
    <property type="component" value="Unassembled WGS sequence"/>
</dbReference>